<proteinExistence type="predicted"/>
<evidence type="ECO:0000313" key="2">
    <source>
        <dbReference type="EMBL" id="CEK99387.1"/>
    </source>
</evidence>
<name>A0A0B7C2H4_9EUPU</name>
<sequence length="76" mass="8545">QNMSIPLMSIYLLIVTVISPSSQFPIRHLGIEKKVTQHVSESRDLILCWIIQIMTNAQCNCVLDDTNTDAEDDGKV</sequence>
<reference evidence="2" key="1">
    <citation type="submission" date="2014-12" db="EMBL/GenBank/DDBJ databases">
        <title>Insight into the proteome of Arion vulgaris.</title>
        <authorList>
            <person name="Aradska J."/>
            <person name="Bulat T."/>
            <person name="Smidak R."/>
            <person name="Sarate P."/>
            <person name="Gangsoo J."/>
            <person name="Sialana F."/>
            <person name="Bilban M."/>
            <person name="Lubec G."/>
        </authorList>
    </citation>
    <scope>NUCLEOTIDE SEQUENCE</scope>
    <source>
        <tissue evidence="2">Skin</tissue>
    </source>
</reference>
<feature type="non-terminal residue" evidence="2">
    <location>
        <position position="1"/>
    </location>
</feature>
<dbReference type="EMBL" id="HACG01052516">
    <property type="protein sequence ID" value="CEK99387.1"/>
    <property type="molecule type" value="Transcribed_RNA"/>
</dbReference>
<keyword evidence="1" id="KW-0732">Signal</keyword>
<protein>
    <submittedName>
        <fullName evidence="2">Uncharacterized protein</fullName>
    </submittedName>
</protein>
<feature type="signal peptide" evidence="1">
    <location>
        <begin position="1"/>
        <end position="23"/>
    </location>
</feature>
<accession>A0A0B7C2H4</accession>
<organism evidence="2">
    <name type="scientific">Arion vulgaris</name>
    <dbReference type="NCBI Taxonomy" id="1028688"/>
    <lineage>
        <taxon>Eukaryota</taxon>
        <taxon>Metazoa</taxon>
        <taxon>Spiralia</taxon>
        <taxon>Lophotrochozoa</taxon>
        <taxon>Mollusca</taxon>
        <taxon>Gastropoda</taxon>
        <taxon>Heterobranchia</taxon>
        <taxon>Euthyneura</taxon>
        <taxon>Panpulmonata</taxon>
        <taxon>Eupulmonata</taxon>
        <taxon>Stylommatophora</taxon>
        <taxon>Helicina</taxon>
        <taxon>Arionoidea</taxon>
        <taxon>Arionidae</taxon>
        <taxon>Arion</taxon>
    </lineage>
</organism>
<feature type="non-terminal residue" evidence="2">
    <location>
        <position position="76"/>
    </location>
</feature>
<evidence type="ECO:0000256" key="1">
    <source>
        <dbReference type="SAM" id="SignalP"/>
    </source>
</evidence>
<gene>
    <name evidence="2" type="primary">ORF221153</name>
</gene>
<feature type="chain" id="PRO_5002112360" evidence="1">
    <location>
        <begin position="24"/>
        <end position="76"/>
    </location>
</feature>
<dbReference type="AlphaFoldDB" id="A0A0B7C2H4"/>